<protein>
    <submittedName>
        <fullName evidence="4">MCE family protein</fullName>
    </submittedName>
</protein>
<evidence type="ECO:0000259" key="3">
    <source>
        <dbReference type="Pfam" id="PF02470"/>
    </source>
</evidence>
<comment type="caution">
    <text evidence="4">The sequence shown here is derived from an EMBL/GenBank/DDBJ whole genome shotgun (WGS) entry which is preliminary data.</text>
</comment>
<keyword evidence="2" id="KW-0472">Membrane</keyword>
<name>A0A846WWD0_9ACTN</name>
<dbReference type="RefSeq" id="WP_006370720.1">
    <property type="nucleotide sequence ID" value="NZ_JAAXPC010000030.1"/>
</dbReference>
<gene>
    <name evidence="4" type="ORF">HGA05_26985</name>
</gene>
<dbReference type="EMBL" id="JAAXPC010000030">
    <property type="protein sequence ID" value="NKY05206.1"/>
    <property type="molecule type" value="Genomic_DNA"/>
</dbReference>
<evidence type="ECO:0000256" key="1">
    <source>
        <dbReference type="SAM" id="MobiDB-lite"/>
    </source>
</evidence>
<dbReference type="Proteomes" id="UP000563898">
    <property type="component" value="Unassembled WGS sequence"/>
</dbReference>
<reference evidence="4 5" key="1">
    <citation type="submission" date="2020-04" db="EMBL/GenBank/DDBJ databases">
        <title>MicrobeNet Type strains.</title>
        <authorList>
            <person name="Nicholson A.C."/>
        </authorList>
    </citation>
    <scope>NUCLEOTIDE SEQUENCE [LARGE SCALE GENOMIC DNA]</scope>
    <source>
        <strain evidence="4 5">ATCC BAA-14</strain>
    </source>
</reference>
<dbReference type="AlphaFoldDB" id="A0A846WWD0"/>
<keyword evidence="2" id="KW-0812">Transmembrane</keyword>
<accession>A0A846WWD0</accession>
<organism evidence="4 5">
    <name type="scientific">Gordonia polyisoprenivorans</name>
    <dbReference type="NCBI Taxonomy" id="84595"/>
    <lineage>
        <taxon>Bacteria</taxon>
        <taxon>Bacillati</taxon>
        <taxon>Actinomycetota</taxon>
        <taxon>Actinomycetes</taxon>
        <taxon>Mycobacteriales</taxon>
        <taxon>Gordoniaceae</taxon>
        <taxon>Gordonia</taxon>
    </lineage>
</organism>
<feature type="transmembrane region" description="Helical" evidence="2">
    <location>
        <begin position="20"/>
        <end position="43"/>
    </location>
</feature>
<evidence type="ECO:0000256" key="2">
    <source>
        <dbReference type="SAM" id="Phobius"/>
    </source>
</evidence>
<evidence type="ECO:0000313" key="5">
    <source>
        <dbReference type="Proteomes" id="UP000563898"/>
    </source>
</evidence>
<sequence>MSGHVNQDFIRGDAATQNGLLRRVGIGGVVTVVVVTLLCWWVIPRATAPQGTTINVVVPDVGAGIRIGAHVILRGAQIGEVTSMSPTPQRGVKLGLLLTDVGGAFISDDFGVQFRPENYFGTTAVDLTAGSSGVRVGDNETYVRTSAPDRSMSQMLTTGSIAVDGTLTTQMISSLDKVIKYANGLTPLVQSGIVIADSVAATQRNLPSELLAKANDVMAAFPAFNLGAMSGLYSIFDSVYMKHGADGSLTPDEDYFTYMEDGLKVAGTNLFGQAGALLKSHSTELPALTQVLTYLLEPVPSMVGGPQTMDQILTAIDQSKSAFTGPPGQQTLRIRLALNSLPSMAGPLAITGRRGGGAPAAPASPNTQGDR</sequence>
<proteinExistence type="predicted"/>
<dbReference type="Pfam" id="PF02470">
    <property type="entry name" value="MlaD"/>
    <property type="match status" value="1"/>
</dbReference>
<feature type="region of interest" description="Disordered" evidence="1">
    <location>
        <begin position="349"/>
        <end position="371"/>
    </location>
</feature>
<feature type="domain" description="Mce/MlaD" evidence="3">
    <location>
        <begin position="51"/>
        <end position="130"/>
    </location>
</feature>
<dbReference type="InterPro" id="IPR003399">
    <property type="entry name" value="Mce/MlaD"/>
</dbReference>
<evidence type="ECO:0000313" key="4">
    <source>
        <dbReference type="EMBL" id="NKY05206.1"/>
    </source>
</evidence>
<keyword evidence="2" id="KW-1133">Transmembrane helix</keyword>